<dbReference type="HOGENOM" id="CLU_319870_0_0_1"/>
<dbReference type="Proteomes" id="UP000054248">
    <property type="component" value="Unassembled WGS sequence"/>
</dbReference>
<feature type="region of interest" description="Disordered" evidence="1">
    <location>
        <begin position="296"/>
        <end position="438"/>
    </location>
</feature>
<dbReference type="OrthoDB" id="2537141at2759"/>
<feature type="compositionally biased region" description="Basic residues" evidence="1">
    <location>
        <begin position="318"/>
        <end position="329"/>
    </location>
</feature>
<feature type="region of interest" description="Disordered" evidence="1">
    <location>
        <begin position="833"/>
        <end position="862"/>
    </location>
</feature>
<feature type="region of interest" description="Disordered" evidence="1">
    <location>
        <begin position="496"/>
        <end position="525"/>
    </location>
</feature>
<gene>
    <name evidence="2" type="ORF">M407DRAFT_227160</name>
</gene>
<feature type="region of interest" description="Disordered" evidence="1">
    <location>
        <begin position="543"/>
        <end position="562"/>
    </location>
</feature>
<feature type="compositionally biased region" description="Polar residues" evidence="1">
    <location>
        <begin position="108"/>
        <end position="125"/>
    </location>
</feature>
<dbReference type="STRING" id="1051891.A0A0C3QXW6"/>
<feature type="region of interest" description="Disordered" evidence="1">
    <location>
        <begin position="108"/>
        <end position="222"/>
    </location>
</feature>
<accession>A0A0C3QXW6</accession>
<sequence length="908" mass="99978">MRRIKDFVQTQKNHSGYYSRLGASYYQNWEDHIDEPVGEGNTAASGPGPSAFATPVLKPRASRPVLAHPPLQEPHVTAPRKDTQPETLSERTNIQKTADDANKAHLAVSNSREVFGNATNTNDPVNSPKRPKRQATSTKEPDATKGSESKHDEHEQRLAERRERRRAKREIVKPPPPPPSSSSTSGSSVTGEEHPSSLEPAKKKDDAKNRKGRKSKSKIMPGIALMENFSAGNLGKERLTLKPTSFVGLFNKGRSSAHSGKDKATAVSVSSKGAKGKKAKAGPSMTDLLFSEFAFLKPSKSGDDRKKRVPLVSPAKSSRTKQRRQKKRIVVQEESESGQSVSSQNNSVISPSRSHSKARTDPTRKKARKGTAQEPNAAQCDSPKNKTASASKSRPVAPSDSSDASGPSLPSRSNVAHQKQDADVQPPEGLRYLSPPWEVDGSLVGDLVPISEKDAAKTLQTAPKSPSPSVGVSEKVVLVSGKWGLVGSGVAKETRTPQVVEETREATAAKESKSTNGTRSRFFPASHDQDQICSQLVESPSDAVLPPPHQGACQRSPKASSLCAGKPQHIRSKLMLWHDETQQAYFDVLSDSVKTHAQHMYDGPYPTDHRDHPPTTVPHQENYFSEFEHFSVLSRVASPDIDPAEDFIPDEYIIPTVPGFEQGLTYGEEYPMESYFIALSDREGFYPIEQDGLQQPLAKRSTPRLWVPQGLSAEGLGASRYVASSTSVAYNHDDLEYTNFELDDTDRFEEGYYDEENHYEGHYQYALDEGEYDYPDHAHSPDNGHGYSQFDQVPMEDAEDQFSAGRPTMLDDFACLNDSIEYHYANQWASRIPQGQDPRHIPSPNAQNEIEEESEIDANGRSQSAFSSSEKLVSNFKHGRALLLGIQQVHGGGTAEVDAEFARQLWRR</sequence>
<feature type="compositionally biased region" description="Basic and acidic residues" evidence="1">
    <location>
        <begin position="191"/>
        <end position="209"/>
    </location>
</feature>
<organism evidence="2 3">
    <name type="scientific">Tulasnella calospora MUT 4182</name>
    <dbReference type="NCBI Taxonomy" id="1051891"/>
    <lineage>
        <taxon>Eukaryota</taxon>
        <taxon>Fungi</taxon>
        <taxon>Dikarya</taxon>
        <taxon>Basidiomycota</taxon>
        <taxon>Agaricomycotina</taxon>
        <taxon>Agaricomycetes</taxon>
        <taxon>Cantharellales</taxon>
        <taxon>Tulasnellaceae</taxon>
        <taxon>Tulasnella</taxon>
    </lineage>
</organism>
<evidence type="ECO:0000313" key="3">
    <source>
        <dbReference type="Proteomes" id="UP000054248"/>
    </source>
</evidence>
<feature type="compositionally biased region" description="Low complexity" evidence="1">
    <location>
        <begin position="337"/>
        <end position="353"/>
    </location>
</feature>
<proteinExistence type="predicted"/>
<protein>
    <submittedName>
        <fullName evidence="2">Uncharacterized protein</fullName>
    </submittedName>
</protein>
<feature type="compositionally biased region" description="Basic and acidic residues" evidence="1">
    <location>
        <begin position="139"/>
        <end position="162"/>
    </location>
</feature>
<dbReference type="EMBL" id="KN822945">
    <property type="protein sequence ID" value="KIO33974.1"/>
    <property type="molecule type" value="Genomic_DNA"/>
</dbReference>
<evidence type="ECO:0000256" key="1">
    <source>
        <dbReference type="SAM" id="MobiDB-lite"/>
    </source>
</evidence>
<keyword evidence="3" id="KW-1185">Reference proteome</keyword>
<feature type="region of interest" description="Disordered" evidence="1">
    <location>
        <begin position="36"/>
        <end position="91"/>
    </location>
</feature>
<reference evidence="3" key="2">
    <citation type="submission" date="2015-01" db="EMBL/GenBank/DDBJ databases">
        <title>Evolutionary Origins and Diversification of the Mycorrhizal Mutualists.</title>
        <authorList>
            <consortium name="DOE Joint Genome Institute"/>
            <consortium name="Mycorrhizal Genomics Consortium"/>
            <person name="Kohler A."/>
            <person name="Kuo A."/>
            <person name="Nagy L.G."/>
            <person name="Floudas D."/>
            <person name="Copeland A."/>
            <person name="Barry K.W."/>
            <person name="Cichocki N."/>
            <person name="Veneault-Fourrey C."/>
            <person name="LaButti K."/>
            <person name="Lindquist E.A."/>
            <person name="Lipzen A."/>
            <person name="Lundell T."/>
            <person name="Morin E."/>
            <person name="Murat C."/>
            <person name="Riley R."/>
            <person name="Ohm R."/>
            <person name="Sun H."/>
            <person name="Tunlid A."/>
            <person name="Henrissat B."/>
            <person name="Grigoriev I.V."/>
            <person name="Hibbett D.S."/>
            <person name="Martin F."/>
        </authorList>
    </citation>
    <scope>NUCLEOTIDE SEQUENCE [LARGE SCALE GENOMIC DNA]</scope>
    <source>
        <strain evidence="3">MUT 4182</strain>
    </source>
</reference>
<evidence type="ECO:0000313" key="2">
    <source>
        <dbReference type="EMBL" id="KIO33974.1"/>
    </source>
</evidence>
<reference evidence="2 3" key="1">
    <citation type="submission" date="2014-04" db="EMBL/GenBank/DDBJ databases">
        <authorList>
            <consortium name="DOE Joint Genome Institute"/>
            <person name="Kuo A."/>
            <person name="Girlanda M."/>
            <person name="Perotto S."/>
            <person name="Kohler A."/>
            <person name="Nagy L.G."/>
            <person name="Floudas D."/>
            <person name="Copeland A."/>
            <person name="Barry K.W."/>
            <person name="Cichocki N."/>
            <person name="Veneault-Fourrey C."/>
            <person name="LaButti K."/>
            <person name="Lindquist E.A."/>
            <person name="Lipzen A."/>
            <person name="Lundell T."/>
            <person name="Morin E."/>
            <person name="Murat C."/>
            <person name="Sun H."/>
            <person name="Tunlid A."/>
            <person name="Henrissat B."/>
            <person name="Grigoriev I.V."/>
            <person name="Hibbett D.S."/>
            <person name="Martin F."/>
            <person name="Nordberg H.P."/>
            <person name="Cantor M.N."/>
            <person name="Hua S.X."/>
        </authorList>
    </citation>
    <scope>NUCLEOTIDE SEQUENCE [LARGE SCALE GENOMIC DNA]</scope>
    <source>
        <strain evidence="2 3">MUT 4182</strain>
    </source>
</reference>
<feature type="compositionally biased region" description="Basic and acidic residues" evidence="1">
    <location>
        <begin position="501"/>
        <end position="513"/>
    </location>
</feature>
<name>A0A0C3QXW6_9AGAM</name>
<feature type="region of interest" description="Disordered" evidence="1">
    <location>
        <begin position="251"/>
        <end position="283"/>
    </location>
</feature>
<dbReference type="AlphaFoldDB" id="A0A0C3QXW6"/>
<feature type="compositionally biased region" description="Low complexity" evidence="1">
    <location>
        <begin position="393"/>
        <end position="413"/>
    </location>
</feature>